<name>A0A0C3CH29_OIDMZ</name>
<accession>A0A0C3CH29</accession>
<dbReference type="HOGENOM" id="CLU_1272638_0_0_1"/>
<organism evidence="2 3">
    <name type="scientific">Oidiodendron maius (strain Zn)</name>
    <dbReference type="NCBI Taxonomy" id="913774"/>
    <lineage>
        <taxon>Eukaryota</taxon>
        <taxon>Fungi</taxon>
        <taxon>Dikarya</taxon>
        <taxon>Ascomycota</taxon>
        <taxon>Pezizomycotina</taxon>
        <taxon>Leotiomycetes</taxon>
        <taxon>Leotiomycetes incertae sedis</taxon>
        <taxon>Myxotrichaceae</taxon>
        <taxon>Oidiodendron</taxon>
    </lineage>
</organism>
<dbReference type="InterPro" id="IPR056125">
    <property type="entry name" value="DUF7708"/>
</dbReference>
<reference evidence="3" key="2">
    <citation type="submission" date="2015-01" db="EMBL/GenBank/DDBJ databases">
        <title>Evolutionary Origins and Diversification of the Mycorrhizal Mutualists.</title>
        <authorList>
            <consortium name="DOE Joint Genome Institute"/>
            <consortium name="Mycorrhizal Genomics Consortium"/>
            <person name="Kohler A."/>
            <person name="Kuo A."/>
            <person name="Nagy L.G."/>
            <person name="Floudas D."/>
            <person name="Copeland A."/>
            <person name="Barry K.W."/>
            <person name="Cichocki N."/>
            <person name="Veneault-Fourrey C."/>
            <person name="LaButti K."/>
            <person name="Lindquist E.A."/>
            <person name="Lipzen A."/>
            <person name="Lundell T."/>
            <person name="Morin E."/>
            <person name="Murat C."/>
            <person name="Riley R."/>
            <person name="Ohm R."/>
            <person name="Sun H."/>
            <person name="Tunlid A."/>
            <person name="Henrissat B."/>
            <person name="Grigoriev I.V."/>
            <person name="Hibbett D.S."/>
            <person name="Martin F."/>
        </authorList>
    </citation>
    <scope>NUCLEOTIDE SEQUENCE [LARGE SCALE GENOMIC DNA]</scope>
    <source>
        <strain evidence="3">Zn</strain>
    </source>
</reference>
<dbReference type="Proteomes" id="UP000054321">
    <property type="component" value="Unassembled WGS sequence"/>
</dbReference>
<proteinExistence type="predicted"/>
<dbReference type="InParanoid" id="A0A0C3CH29"/>
<sequence>MSDVVEALAQSKLKYDNKPASKARKWLAVLSGRIVYYNTVLDVLVQQYPEYVSLAWGAMKFLFTVINNHEEKTTQLAKAFSRIGEILPRTDLALILYPTDLMGDAIADLYAKILKFVVQAVKWYKKNKFVHSFGAIGKPWALSFKDDVEDIAAQSRYIDELSSSASKAELRATHIDLLEAHAEVREARIEIRYIADLIKAKTILLAQNPLGIKSEYR</sequence>
<evidence type="ECO:0000313" key="3">
    <source>
        <dbReference type="Proteomes" id="UP000054321"/>
    </source>
</evidence>
<gene>
    <name evidence="2" type="ORF">OIDMADRAFT_128124</name>
</gene>
<reference evidence="2 3" key="1">
    <citation type="submission" date="2014-04" db="EMBL/GenBank/DDBJ databases">
        <authorList>
            <consortium name="DOE Joint Genome Institute"/>
            <person name="Kuo A."/>
            <person name="Martino E."/>
            <person name="Perotto S."/>
            <person name="Kohler A."/>
            <person name="Nagy L.G."/>
            <person name="Floudas D."/>
            <person name="Copeland A."/>
            <person name="Barry K.W."/>
            <person name="Cichocki N."/>
            <person name="Veneault-Fourrey C."/>
            <person name="LaButti K."/>
            <person name="Lindquist E.A."/>
            <person name="Lipzen A."/>
            <person name="Lundell T."/>
            <person name="Morin E."/>
            <person name="Murat C."/>
            <person name="Sun H."/>
            <person name="Tunlid A."/>
            <person name="Henrissat B."/>
            <person name="Grigoriev I.V."/>
            <person name="Hibbett D.S."/>
            <person name="Martin F."/>
            <person name="Nordberg H.P."/>
            <person name="Cantor M.N."/>
            <person name="Hua S.X."/>
        </authorList>
    </citation>
    <scope>NUCLEOTIDE SEQUENCE [LARGE SCALE GENOMIC DNA]</scope>
    <source>
        <strain evidence="2 3">Zn</strain>
    </source>
</reference>
<evidence type="ECO:0000259" key="1">
    <source>
        <dbReference type="Pfam" id="PF24809"/>
    </source>
</evidence>
<dbReference type="Pfam" id="PF24809">
    <property type="entry name" value="DUF7708"/>
    <property type="match status" value="1"/>
</dbReference>
<dbReference type="STRING" id="913774.A0A0C3CH29"/>
<dbReference type="EMBL" id="KN832880">
    <property type="protein sequence ID" value="KIM98278.1"/>
    <property type="molecule type" value="Genomic_DNA"/>
</dbReference>
<dbReference type="AlphaFoldDB" id="A0A0C3CH29"/>
<evidence type="ECO:0000313" key="2">
    <source>
        <dbReference type="EMBL" id="KIM98278.1"/>
    </source>
</evidence>
<protein>
    <recommendedName>
        <fullName evidence="1">DUF7708 domain-containing protein</fullName>
    </recommendedName>
</protein>
<feature type="domain" description="DUF7708" evidence="1">
    <location>
        <begin position="25"/>
        <end position="170"/>
    </location>
</feature>
<dbReference type="OrthoDB" id="61900at2759"/>
<keyword evidence="3" id="KW-1185">Reference proteome</keyword>